<gene>
    <name evidence="2" type="ORF">MALGJ_36020</name>
</gene>
<evidence type="ECO:0000313" key="2">
    <source>
        <dbReference type="EMBL" id="GFG86926.1"/>
    </source>
</evidence>
<comment type="caution">
    <text evidence="2">The sequence shown here is derived from an EMBL/GenBank/DDBJ whole genome shotgun (WGS) entry which is preliminary data.</text>
</comment>
<reference evidence="2 3" key="1">
    <citation type="journal article" date="2019" name="Emerg. Microbes Infect.">
        <title>Comprehensive subspecies identification of 175 nontuberculous mycobacteria species based on 7547 genomic profiles.</title>
        <authorList>
            <person name="Matsumoto Y."/>
            <person name="Kinjo T."/>
            <person name="Motooka D."/>
            <person name="Nabeya D."/>
            <person name="Jung N."/>
            <person name="Uechi K."/>
            <person name="Horii T."/>
            <person name="Iida T."/>
            <person name="Fujita J."/>
            <person name="Nakamura S."/>
        </authorList>
    </citation>
    <scope>NUCLEOTIDE SEQUENCE [LARGE SCALE GENOMIC DNA]</scope>
    <source>
        <strain evidence="2 3">JCM 30723</strain>
    </source>
</reference>
<dbReference type="AlphaFoldDB" id="A0A7I9YE58"/>
<dbReference type="PANTHER" id="PTHR35604">
    <property type="entry name" value="TRANSPOSASE INSH FOR INSERTION SEQUENCE ELEMENT IS5A-RELATED"/>
    <property type="match status" value="1"/>
</dbReference>
<dbReference type="Pfam" id="PF05598">
    <property type="entry name" value="DUF772"/>
    <property type="match status" value="1"/>
</dbReference>
<accession>A0A7I9YE58</accession>
<dbReference type="PANTHER" id="PTHR35604:SF2">
    <property type="entry name" value="TRANSPOSASE INSH FOR INSERTION SEQUENCE ELEMENT IS5A-RELATED"/>
    <property type="match status" value="1"/>
</dbReference>
<dbReference type="EMBL" id="BLKY01000001">
    <property type="protein sequence ID" value="GFG86926.1"/>
    <property type="molecule type" value="Genomic_DNA"/>
</dbReference>
<name>A0A7I9YE58_MYCAL</name>
<proteinExistence type="predicted"/>
<sequence>MQGVEGPDRELLDAEALVGHLVPEGSMFAFLAAHRRDLFGDEEFEDLFPSGRGRPSIPASVMASVLVLQTLHDLSDRETAEAARCDLRWKVATGIALDHKGFDATTLVYWRSRLAKSKRPHRINEAVRKVVSETGILRGRGKRAVDSTILADAVATQDTITQLISAIRRVGRVVPGGAEAIATMCTGHDYTSTGKPVIDWDEPGAKDALVSALVNDANALLEALAGIDQDHAGEPVVAALGLLALIAGQDVEPAEGSDGTDGRWRIARKVAPDRVISTVDPEARHTRKSPEARRDGYRAHVAAEPETGIITAEALTQAAGTQNSDPGVAEQFVAADADAGEVREWYGDSAYGTGDLRSLSRILCKSEMI</sequence>
<evidence type="ECO:0000259" key="1">
    <source>
        <dbReference type="Pfam" id="PF05598"/>
    </source>
</evidence>
<dbReference type="Proteomes" id="UP000465305">
    <property type="component" value="Unassembled WGS sequence"/>
</dbReference>
<dbReference type="RefSeq" id="WP_163762377.1">
    <property type="nucleotide sequence ID" value="NZ_BLKY01000001.1"/>
</dbReference>
<evidence type="ECO:0000313" key="3">
    <source>
        <dbReference type="Proteomes" id="UP000465305"/>
    </source>
</evidence>
<protein>
    <recommendedName>
        <fullName evidence="1">Transposase InsH N-terminal domain-containing protein</fullName>
    </recommendedName>
</protein>
<organism evidence="2 3">
    <name type="scientific">Mycolicibacter algericus</name>
    <name type="common">Mycobacterium algericum</name>
    <dbReference type="NCBI Taxonomy" id="1288388"/>
    <lineage>
        <taxon>Bacteria</taxon>
        <taxon>Bacillati</taxon>
        <taxon>Actinomycetota</taxon>
        <taxon>Actinomycetes</taxon>
        <taxon>Mycobacteriales</taxon>
        <taxon>Mycobacteriaceae</taxon>
        <taxon>Mycolicibacter</taxon>
    </lineage>
</organism>
<dbReference type="InterPro" id="IPR008490">
    <property type="entry name" value="Transposase_InsH_N"/>
</dbReference>
<feature type="domain" description="Transposase InsH N-terminal" evidence="1">
    <location>
        <begin position="22"/>
        <end position="113"/>
    </location>
</feature>